<accession>A0A645DEP1</accession>
<name>A0A645DEP1_9ZZZZ</name>
<reference evidence="1" key="1">
    <citation type="submission" date="2019-08" db="EMBL/GenBank/DDBJ databases">
        <authorList>
            <person name="Kucharzyk K."/>
            <person name="Murdoch R.W."/>
            <person name="Higgins S."/>
            <person name="Loffler F."/>
        </authorList>
    </citation>
    <scope>NUCLEOTIDE SEQUENCE</scope>
</reference>
<dbReference type="AlphaFoldDB" id="A0A645DEP1"/>
<comment type="caution">
    <text evidence="1">The sequence shown here is derived from an EMBL/GenBank/DDBJ whole genome shotgun (WGS) entry which is preliminary data.</text>
</comment>
<protein>
    <submittedName>
        <fullName evidence="1">Uncharacterized protein</fullName>
    </submittedName>
</protein>
<organism evidence="1">
    <name type="scientific">bioreactor metagenome</name>
    <dbReference type="NCBI Taxonomy" id="1076179"/>
    <lineage>
        <taxon>unclassified sequences</taxon>
        <taxon>metagenomes</taxon>
        <taxon>ecological metagenomes</taxon>
    </lineage>
</organism>
<proteinExistence type="predicted"/>
<dbReference type="EMBL" id="VSSQ01035492">
    <property type="protein sequence ID" value="MPM87719.1"/>
    <property type="molecule type" value="Genomic_DNA"/>
</dbReference>
<sequence>MDGKSESIPLEPESYRTYQLNIAVYLGLPYDLD</sequence>
<gene>
    <name evidence="1" type="ORF">SDC9_134819</name>
</gene>
<evidence type="ECO:0000313" key="1">
    <source>
        <dbReference type="EMBL" id="MPM87719.1"/>
    </source>
</evidence>